<dbReference type="Proteomes" id="UP000325081">
    <property type="component" value="Unassembled WGS sequence"/>
</dbReference>
<dbReference type="EMBL" id="BKCP01004650">
    <property type="protein sequence ID" value="GER32973.1"/>
    <property type="molecule type" value="Genomic_DNA"/>
</dbReference>
<organism evidence="1 2">
    <name type="scientific">Striga asiatica</name>
    <name type="common">Asiatic witchweed</name>
    <name type="synonym">Buchnera asiatica</name>
    <dbReference type="NCBI Taxonomy" id="4170"/>
    <lineage>
        <taxon>Eukaryota</taxon>
        <taxon>Viridiplantae</taxon>
        <taxon>Streptophyta</taxon>
        <taxon>Embryophyta</taxon>
        <taxon>Tracheophyta</taxon>
        <taxon>Spermatophyta</taxon>
        <taxon>Magnoliopsida</taxon>
        <taxon>eudicotyledons</taxon>
        <taxon>Gunneridae</taxon>
        <taxon>Pentapetalae</taxon>
        <taxon>asterids</taxon>
        <taxon>lamiids</taxon>
        <taxon>Lamiales</taxon>
        <taxon>Orobanchaceae</taxon>
        <taxon>Buchnereae</taxon>
        <taxon>Striga</taxon>
    </lineage>
</organism>
<accession>A0A5A7PJE4</accession>
<evidence type="ECO:0000313" key="2">
    <source>
        <dbReference type="Proteomes" id="UP000325081"/>
    </source>
</evidence>
<comment type="caution">
    <text evidence="1">The sequence shown here is derived from an EMBL/GenBank/DDBJ whole genome shotgun (WGS) entry which is preliminary data.</text>
</comment>
<keyword evidence="2" id="KW-1185">Reference proteome</keyword>
<dbReference type="AlphaFoldDB" id="A0A5A7PJE4"/>
<protein>
    <submittedName>
        <fullName evidence="1">RNA-binding (RRM/RBD/RNP motifs) family protein</fullName>
    </submittedName>
</protein>
<proteinExistence type="predicted"/>
<name>A0A5A7PJE4_STRAF</name>
<evidence type="ECO:0000313" key="1">
    <source>
        <dbReference type="EMBL" id="GER32973.1"/>
    </source>
</evidence>
<gene>
    <name evidence="1" type="ORF">STAS_09070</name>
</gene>
<reference evidence="2" key="1">
    <citation type="journal article" date="2019" name="Curr. Biol.">
        <title>Genome Sequence of Striga asiatica Provides Insight into the Evolution of Plant Parasitism.</title>
        <authorList>
            <person name="Yoshida S."/>
            <person name="Kim S."/>
            <person name="Wafula E.K."/>
            <person name="Tanskanen J."/>
            <person name="Kim Y.M."/>
            <person name="Honaas L."/>
            <person name="Yang Z."/>
            <person name="Spallek T."/>
            <person name="Conn C.E."/>
            <person name="Ichihashi Y."/>
            <person name="Cheong K."/>
            <person name="Cui S."/>
            <person name="Der J.P."/>
            <person name="Gundlach H."/>
            <person name="Jiao Y."/>
            <person name="Hori C."/>
            <person name="Ishida J.K."/>
            <person name="Kasahara H."/>
            <person name="Kiba T."/>
            <person name="Kim M.S."/>
            <person name="Koo N."/>
            <person name="Laohavisit A."/>
            <person name="Lee Y.H."/>
            <person name="Lumba S."/>
            <person name="McCourt P."/>
            <person name="Mortimer J.C."/>
            <person name="Mutuku J.M."/>
            <person name="Nomura T."/>
            <person name="Sasaki-Sekimoto Y."/>
            <person name="Seto Y."/>
            <person name="Wang Y."/>
            <person name="Wakatake T."/>
            <person name="Sakakibara H."/>
            <person name="Demura T."/>
            <person name="Yamaguchi S."/>
            <person name="Yoneyama K."/>
            <person name="Manabe R.I."/>
            <person name="Nelson D.C."/>
            <person name="Schulman A.H."/>
            <person name="Timko M.P."/>
            <person name="dePamphilis C.W."/>
            <person name="Choi D."/>
            <person name="Shirasu K."/>
        </authorList>
    </citation>
    <scope>NUCLEOTIDE SEQUENCE [LARGE SCALE GENOMIC DNA]</scope>
    <source>
        <strain evidence="2">cv. UVA1</strain>
    </source>
</reference>
<sequence length="108" mass="12698">MLLPLDHRSYISDAAIGPPPREHVLAADLFMKPNCETYGDVKRAVRENRKLLRTARIIFMRIRGKIKSSTPFENHKYFLTRVPMNWCMNARSKCLKPYLYLRKSKSTQ</sequence>